<dbReference type="EMBL" id="LMVN01000001">
    <property type="protein sequence ID" value="PAV08307.1"/>
    <property type="molecule type" value="Genomic_DNA"/>
</dbReference>
<comment type="caution">
    <text evidence="1">The sequence shown here is derived from an EMBL/GenBank/DDBJ whole genome shotgun (WGS) entry which is preliminary data.</text>
</comment>
<evidence type="ECO:0000313" key="2">
    <source>
        <dbReference type="EMBL" id="PWL08402.1"/>
    </source>
</evidence>
<dbReference type="Proteomes" id="UP000246004">
    <property type="component" value="Unassembled WGS sequence"/>
</dbReference>
<dbReference type="Proteomes" id="UP000217528">
    <property type="component" value="Unassembled WGS sequence"/>
</dbReference>
<gene>
    <name evidence="1" type="ORF">ASJ82_03735</name>
    <name evidence="2" type="ORF">MSCUN_08410</name>
</gene>
<evidence type="ECO:0000313" key="1">
    <source>
        <dbReference type="EMBL" id="PAV08307.1"/>
    </source>
</evidence>
<evidence type="ECO:0000313" key="3">
    <source>
        <dbReference type="Proteomes" id="UP000217528"/>
    </source>
</evidence>
<sequence length="115" mass="14151">MGKHRELYSENARKDPLRFMINWKYFEEIKDKIYIFQLEHPDVMVPYAFWGFHSPYSDDSFNKQMKKLMNTSAPHMKTHEAYRNSDKFKLPLDYTIEFTEKYPEFKKLIIWLDEL</sequence>
<reference evidence="1 3" key="2">
    <citation type="journal article" date="2017" name="BMC Genomics">
        <title>Genomic analysis of methanogenic archaea reveals a shift towards energy conservation.</title>
        <authorList>
            <person name="Gilmore S.P."/>
            <person name="Henske J.K."/>
            <person name="Sexton J.A."/>
            <person name="Solomon K.V."/>
            <person name="Seppala S."/>
            <person name="Yoo J.I."/>
            <person name="Huyett L.M."/>
            <person name="Pressman A."/>
            <person name="Cogan J.Z."/>
            <person name="Kivenson V."/>
            <person name="Peng X."/>
            <person name="Tan Y."/>
            <person name="Valentine D.L."/>
            <person name="O'Malley M.A."/>
        </authorList>
    </citation>
    <scope>NUCLEOTIDE SEQUENCE [LARGE SCALE GENOMIC DNA]</scope>
    <source>
        <strain evidence="1 3">1R-7</strain>
    </source>
</reference>
<dbReference type="EMBL" id="LWMS01000020">
    <property type="protein sequence ID" value="PWL08402.1"/>
    <property type="molecule type" value="Genomic_DNA"/>
</dbReference>
<dbReference type="RefSeq" id="WP_095607962.1">
    <property type="nucleotide sequence ID" value="NZ_CAUHCB010000004.1"/>
</dbReference>
<name>A0A2A2HFX5_9EURY</name>
<dbReference type="AlphaFoldDB" id="A0A2A2HFX5"/>
<proteinExistence type="predicted"/>
<keyword evidence="3" id="KW-1185">Reference proteome</keyword>
<reference evidence="2 4" key="1">
    <citation type="submission" date="2016-04" db="EMBL/GenBank/DDBJ databases">
        <title>Genome sequence of Methanosphaera cuniculi DSM 4103.</title>
        <authorList>
            <person name="Poehlein A."/>
            <person name="Seedorf H."/>
            <person name="Daniel R."/>
        </authorList>
    </citation>
    <scope>NUCLEOTIDE SEQUENCE [LARGE SCALE GENOMIC DNA]</scope>
    <source>
        <strain evidence="2 4">DSM 4103</strain>
    </source>
</reference>
<protein>
    <submittedName>
        <fullName evidence="1">Uncharacterized protein</fullName>
    </submittedName>
</protein>
<evidence type="ECO:0000313" key="4">
    <source>
        <dbReference type="Proteomes" id="UP000246004"/>
    </source>
</evidence>
<accession>A0A2A2HFX5</accession>
<organism evidence="1 3">
    <name type="scientific">Methanosphaera cuniculi</name>
    <dbReference type="NCBI Taxonomy" id="1077256"/>
    <lineage>
        <taxon>Archaea</taxon>
        <taxon>Methanobacteriati</taxon>
        <taxon>Methanobacteriota</taxon>
        <taxon>Methanomada group</taxon>
        <taxon>Methanobacteria</taxon>
        <taxon>Methanobacteriales</taxon>
        <taxon>Methanobacteriaceae</taxon>
        <taxon>Methanosphaera</taxon>
    </lineage>
</organism>